<organism evidence="1">
    <name type="scientific">Tanacetum cinerariifolium</name>
    <name type="common">Dalmatian daisy</name>
    <name type="synonym">Chrysanthemum cinerariifolium</name>
    <dbReference type="NCBI Taxonomy" id="118510"/>
    <lineage>
        <taxon>Eukaryota</taxon>
        <taxon>Viridiplantae</taxon>
        <taxon>Streptophyta</taxon>
        <taxon>Embryophyta</taxon>
        <taxon>Tracheophyta</taxon>
        <taxon>Spermatophyta</taxon>
        <taxon>Magnoliopsida</taxon>
        <taxon>eudicotyledons</taxon>
        <taxon>Gunneridae</taxon>
        <taxon>Pentapetalae</taxon>
        <taxon>asterids</taxon>
        <taxon>campanulids</taxon>
        <taxon>Asterales</taxon>
        <taxon>Asteraceae</taxon>
        <taxon>Asteroideae</taxon>
        <taxon>Anthemideae</taxon>
        <taxon>Anthemidinae</taxon>
        <taxon>Tanacetum</taxon>
    </lineage>
</organism>
<name>A0A699IIB1_TANCI</name>
<accession>A0A699IIB1</accession>
<dbReference type="EMBL" id="BKCJ010288358">
    <property type="protein sequence ID" value="GEZ51528.1"/>
    <property type="molecule type" value="Genomic_DNA"/>
</dbReference>
<gene>
    <name evidence="1" type="ORF">Tci_523501</name>
</gene>
<sequence>ARNTQLKIDEKAYCTEMVLVGEGDKGREWLKKEYFSSSVIESGNVIRCVYLKGKVY</sequence>
<dbReference type="AlphaFoldDB" id="A0A699IIB1"/>
<protein>
    <submittedName>
        <fullName evidence="1">Uncharacterized protein</fullName>
    </submittedName>
</protein>
<evidence type="ECO:0000313" key="1">
    <source>
        <dbReference type="EMBL" id="GEZ51528.1"/>
    </source>
</evidence>
<comment type="caution">
    <text evidence="1">The sequence shown here is derived from an EMBL/GenBank/DDBJ whole genome shotgun (WGS) entry which is preliminary data.</text>
</comment>
<feature type="non-terminal residue" evidence="1">
    <location>
        <position position="1"/>
    </location>
</feature>
<proteinExistence type="predicted"/>
<reference evidence="1" key="1">
    <citation type="journal article" date="2019" name="Sci. Rep.">
        <title>Draft genome of Tanacetum cinerariifolium, the natural source of mosquito coil.</title>
        <authorList>
            <person name="Yamashiro T."/>
            <person name="Shiraishi A."/>
            <person name="Satake H."/>
            <person name="Nakayama K."/>
        </authorList>
    </citation>
    <scope>NUCLEOTIDE SEQUENCE</scope>
</reference>